<evidence type="ECO:0000256" key="5">
    <source>
        <dbReference type="ARBA" id="ARBA00022723"/>
    </source>
</evidence>
<evidence type="ECO:0000313" key="11">
    <source>
        <dbReference type="Proteomes" id="UP000297245"/>
    </source>
</evidence>
<dbReference type="InterPro" id="IPR036396">
    <property type="entry name" value="Cyt_P450_sf"/>
</dbReference>
<evidence type="ECO:0000256" key="9">
    <source>
        <dbReference type="PIRSR" id="PIRSR602401-1"/>
    </source>
</evidence>
<dbReference type="SUPFAM" id="SSF48264">
    <property type="entry name" value="Cytochrome P450"/>
    <property type="match status" value="1"/>
</dbReference>
<proteinExistence type="inferred from homology"/>
<name>A0A4S8MCG7_DENBC</name>
<keyword evidence="5 9" id="KW-0479">Metal-binding</keyword>
<dbReference type="Pfam" id="PF00067">
    <property type="entry name" value="p450"/>
    <property type="match status" value="1"/>
</dbReference>
<evidence type="ECO:0000256" key="7">
    <source>
        <dbReference type="ARBA" id="ARBA00023004"/>
    </source>
</evidence>
<keyword evidence="6" id="KW-0560">Oxidoreductase</keyword>
<comment type="cofactor">
    <cofactor evidence="1 9">
        <name>heme</name>
        <dbReference type="ChEBI" id="CHEBI:30413"/>
    </cofactor>
</comment>
<gene>
    <name evidence="10" type="ORF">K435DRAFT_837575</name>
</gene>
<dbReference type="PRINTS" id="PR00463">
    <property type="entry name" value="EP450I"/>
</dbReference>
<keyword evidence="8" id="KW-0503">Monooxygenase</keyword>
<dbReference type="PANTHER" id="PTHR46300:SF5">
    <property type="entry name" value="CYTOCHROME P450"/>
    <property type="match status" value="1"/>
</dbReference>
<reference evidence="10 11" key="1">
    <citation type="journal article" date="2019" name="Nat. Ecol. Evol.">
        <title>Megaphylogeny resolves global patterns of mushroom evolution.</title>
        <authorList>
            <person name="Varga T."/>
            <person name="Krizsan K."/>
            <person name="Foldi C."/>
            <person name="Dima B."/>
            <person name="Sanchez-Garcia M."/>
            <person name="Sanchez-Ramirez S."/>
            <person name="Szollosi G.J."/>
            <person name="Szarkandi J.G."/>
            <person name="Papp V."/>
            <person name="Albert L."/>
            <person name="Andreopoulos W."/>
            <person name="Angelini C."/>
            <person name="Antonin V."/>
            <person name="Barry K.W."/>
            <person name="Bougher N.L."/>
            <person name="Buchanan P."/>
            <person name="Buyck B."/>
            <person name="Bense V."/>
            <person name="Catcheside P."/>
            <person name="Chovatia M."/>
            <person name="Cooper J."/>
            <person name="Damon W."/>
            <person name="Desjardin D."/>
            <person name="Finy P."/>
            <person name="Geml J."/>
            <person name="Haridas S."/>
            <person name="Hughes K."/>
            <person name="Justo A."/>
            <person name="Karasinski D."/>
            <person name="Kautmanova I."/>
            <person name="Kiss B."/>
            <person name="Kocsube S."/>
            <person name="Kotiranta H."/>
            <person name="LaButti K.M."/>
            <person name="Lechner B.E."/>
            <person name="Liimatainen K."/>
            <person name="Lipzen A."/>
            <person name="Lukacs Z."/>
            <person name="Mihaltcheva S."/>
            <person name="Morgado L.N."/>
            <person name="Niskanen T."/>
            <person name="Noordeloos M.E."/>
            <person name="Ohm R.A."/>
            <person name="Ortiz-Santana B."/>
            <person name="Ovrebo C."/>
            <person name="Racz N."/>
            <person name="Riley R."/>
            <person name="Savchenko A."/>
            <person name="Shiryaev A."/>
            <person name="Soop K."/>
            <person name="Spirin V."/>
            <person name="Szebenyi C."/>
            <person name="Tomsovsky M."/>
            <person name="Tulloss R.E."/>
            <person name="Uehling J."/>
            <person name="Grigoriev I.V."/>
            <person name="Vagvolgyi C."/>
            <person name="Papp T."/>
            <person name="Martin F.M."/>
            <person name="Miettinen O."/>
            <person name="Hibbett D.S."/>
            <person name="Nagy L.G."/>
        </authorList>
    </citation>
    <scope>NUCLEOTIDE SEQUENCE [LARGE SCALE GENOMIC DNA]</scope>
    <source>
        <strain evidence="10 11">CBS 962.96</strain>
    </source>
</reference>
<dbReference type="Proteomes" id="UP000297245">
    <property type="component" value="Unassembled WGS sequence"/>
</dbReference>
<comment type="pathway">
    <text evidence="2">Secondary metabolite biosynthesis.</text>
</comment>
<dbReference type="InterPro" id="IPR002401">
    <property type="entry name" value="Cyt_P450_E_grp-I"/>
</dbReference>
<dbReference type="EMBL" id="ML179115">
    <property type="protein sequence ID" value="THU99673.1"/>
    <property type="molecule type" value="Genomic_DNA"/>
</dbReference>
<dbReference type="GO" id="GO:0005506">
    <property type="term" value="F:iron ion binding"/>
    <property type="evidence" value="ECO:0007669"/>
    <property type="project" value="InterPro"/>
</dbReference>
<dbReference type="GO" id="GO:0004497">
    <property type="term" value="F:monooxygenase activity"/>
    <property type="evidence" value="ECO:0007669"/>
    <property type="project" value="UniProtKB-KW"/>
</dbReference>
<dbReference type="AlphaFoldDB" id="A0A4S8MCG7"/>
<organism evidence="10 11">
    <name type="scientific">Dendrothele bispora (strain CBS 962.96)</name>
    <dbReference type="NCBI Taxonomy" id="1314807"/>
    <lineage>
        <taxon>Eukaryota</taxon>
        <taxon>Fungi</taxon>
        <taxon>Dikarya</taxon>
        <taxon>Basidiomycota</taxon>
        <taxon>Agaricomycotina</taxon>
        <taxon>Agaricomycetes</taxon>
        <taxon>Agaricomycetidae</taxon>
        <taxon>Agaricales</taxon>
        <taxon>Agaricales incertae sedis</taxon>
        <taxon>Dendrothele</taxon>
    </lineage>
</organism>
<protein>
    <submittedName>
        <fullName evidence="10">Cytochrome P450</fullName>
    </submittedName>
</protein>
<evidence type="ECO:0000256" key="6">
    <source>
        <dbReference type="ARBA" id="ARBA00023002"/>
    </source>
</evidence>
<accession>A0A4S8MCG7</accession>
<comment type="similarity">
    <text evidence="3">Belongs to the cytochrome P450 family.</text>
</comment>
<dbReference type="InterPro" id="IPR001128">
    <property type="entry name" value="Cyt_P450"/>
</dbReference>
<keyword evidence="11" id="KW-1185">Reference proteome</keyword>
<keyword evidence="4 9" id="KW-0349">Heme</keyword>
<evidence type="ECO:0000256" key="8">
    <source>
        <dbReference type="ARBA" id="ARBA00023033"/>
    </source>
</evidence>
<keyword evidence="7 9" id="KW-0408">Iron</keyword>
<feature type="binding site" description="axial binding residue" evidence="9">
    <location>
        <position position="385"/>
    </location>
    <ligand>
        <name>heme</name>
        <dbReference type="ChEBI" id="CHEBI:30413"/>
    </ligand>
    <ligandPart>
        <name>Fe</name>
        <dbReference type="ChEBI" id="CHEBI:18248"/>
    </ligandPart>
</feature>
<dbReference type="GO" id="GO:0016705">
    <property type="term" value="F:oxidoreductase activity, acting on paired donors, with incorporation or reduction of molecular oxygen"/>
    <property type="evidence" value="ECO:0007669"/>
    <property type="project" value="InterPro"/>
</dbReference>
<evidence type="ECO:0000256" key="4">
    <source>
        <dbReference type="ARBA" id="ARBA00022617"/>
    </source>
</evidence>
<dbReference type="OrthoDB" id="2789670at2759"/>
<sequence>MIKPCFTYAEWGKEYGDLIHFTRFGRHYLVINSLEAANDILERQARLTSDRPVHTELDQIATMERGLAMASYGDGWRIYRRLMHENFRAEASIDYRPIEIKHVQKFLDGIDSSEMSLKDQVSTLSQVIMLDSVYGVEISSNKGDMPQHARDLVELNDSLFIPGWGAFKSIPFIHLLPSWFPGGRHRVTHEKLSKVMEVVAENLWGTMKAMESDESHSSLMAKLMSEKRPQERSSGDIELIKNMGMQAIGAAADTTMSAICTFFLAMSLYSDVQRKAQQELDTVIGHGKIPTFDDRSSLPYIDAVYREVMRWHPAVPLGLPHVSTEDIYYKNYYIPKGTAISANIWAMTHDESQFGKPDQFIPERHLNKKNNINSILAYGFGRRVCVGRYMANDTIWITIASILATKNISSLPNENVEDYFSDGGFCSTKSLDCKVTSRPRPRASDRDQ</sequence>
<evidence type="ECO:0000256" key="2">
    <source>
        <dbReference type="ARBA" id="ARBA00005179"/>
    </source>
</evidence>
<evidence type="ECO:0000256" key="1">
    <source>
        <dbReference type="ARBA" id="ARBA00001971"/>
    </source>
</evidence>
<evidence type="ECO:0000256" key="3">
    <source>
        <dbReference type="ARBA" id="ARBA00010617"/>
    </source>
</evidence>
<evidence type="ECO:0000313" key="10">
    <source>
        <dbReference type="EMBL" id="THU99673.1"/>
    </source>
</evidence>
<dbReference type="PANTHER" id="PTHR46300">
    <property type="entry name" value="P450, PUTATIVE (EUROFUNG)-RELATED-RELATED"/>
    <property type="match status" value="1"/>
</dbReference>
<dbReference type="Gene3D" id="1.10.630.10">
    <property type="entry name" value="Cytochrome P450"/>
    <property type="match status" value="1"/>
</dbReference>
<dbReference type="InterPro" id="IPR050364">
    <property type="entry name" value="Cytochrome_P450_fung"/>
</dbReference>
<dbReference type="GO" id="GO:0020037">
    <property type="term" value="F:heme binding"/>
    <property type="evidence" value="ECO:0007669"/>
    <property type="project" value="InterPro"/>
</dbReference>